<evidence type="ECO:0000313" key="16">
    <source>
        <dbReference type="EMBL" id="VYU20421.1"/>
    </source>
</evidence>
<dbReference type="InterPro" id="IPR004573">
    <property type="entry name" value="rRNA_ssu_MeTfrase_B"/>
</dbReference>
<evidence type="ECO:0000256" key="10">
    <source>
        <dbReference type="ARBA" id="ARBA00022884"/>
    </source>
</evidence>
<feature type="active site" description="Nucleophile" evidence="14">
    <location>
        <position position="389"/>
    </location>
</feature>
<dbReference type="InterPro" id="IPR006027">
    <property type="entry name" value="NusB_RsmB_TIM44"/>
</dbReference>
<evidence type="ECO:0000256" key="1">
    <source>
        <dbReference type="ARBA" id="ARBA00002724"/>
    </source>
</evidence>
<dbReference type="NCBIfam" id="NF011494">
    <property type="entry name" value="PRK14902.1"/>
    <property type="match status" value="1"/>
</dbReference>
<organism evidence="16">
    <name type="scientific">Veillonella ratti</name>
    <dbReference type="NCBI Taxonomy" id="103892"/>
    <lineage>
        <taxon>Bacteria</taxon>
        <taxon>Bacillati</taxon>
        <taxon>Bacillota</taxon>
        <taxon>Negativicutes</taxon>
        <taxon>Veillonellales</taxon>
        <taxon>Veillonellaceae</taxon>
        <taxon>Veillonella</taxon>
    </lineage>
</organism>
<dbReference type="InterPro" id="IPR023267">
    <property type="entry name" value="RCMT"/>
</dbReference>
<dbReference type="CDD" id="cd02440">
    <property type="entry name" value="AdoMet_MTases"/>
    <property type="match status" value="1"/>
</dbReference>
<dbReference type="PRINTS" id="PR02008">
    <property type="entry name" value="RCMTFAMILY"/>
</dbReference>
<name>A0A6N3D0T7_9FIRM</name>
<dbReference type="GO" id="GO:0003723">
    <property type="term" value="F:RNA binding"/>
    <property type="evidence" value="ECO:0007669"/>
    <property type="project" value="UniProtKB-UniRule"/>
</dbReference>
<gene>
    <name evidence="16" type="primary">rsmB</name>
    <name evidence="16" type="ORF">VRLFYP33_01435</name>
</gene>
<evidence type="ECO:0000256" key="7">
    <source>
        <dbReference type="ARBA" id="ARBA00022603"/>
    </source>
</evidence>
<evidence type="ECO:0000256" key="2">
    <source>
        <dbReference type="ARBA" id="ARBA00004496"/>
    </source>
</evidence>
<keyword evidence="10 14" id="KW-0694">RNA-binding</keyword>
<keyword evidence="6" id="KW-0698">rRNA processing</keyword>
<evidence type="ECO:0000256" key="14">
    <source>
        <dbReference type="PROSITE-ProRule" id="PRU01023"/>
    </source>
</evidence>
<comment type="subcellular location">
    <subcellularLocation>
        <location evidence="2">Cytoplasm</location>
    </subcellularLocation>
</comment>
<dbReference type="NCBIfam" id="TIGR00563">
    <property type="entry name" value="rsmB"/>
    <property type="match status" value="1"/>
</dbReference>
<dbReference type="Pfam" id="PF01029">
    <property type="entry name" value="NusB"/>
    <property type="match status" value="1"/>
</dbReference>
<feature type="binding site" evidence="14">
    <location>
        <position position="291"/>
    </location>
    <ligand>
        <name>S-adenosyl-L-methionine</name>
        <dbReference type="ChEBI" id="CHEBI:59789"/>
    </ligand>
</feature>
<dbReference type="EMBL" id="CACRUX010000054">
    <property type="protein sequence ID" value="VYU20421.1"/>
    <property type="molecule type" value="Genomic_DNA"/>
</dbReference>
<reference evidence="16" key="1">
    <citation type="submission" date="2019-11" db="EMBL/GenBank/DDBJ databases">
        <authorList>
            <person name="Feng L."/>
        </authorList>
    </citation>
    <scope>NUCLEOTIDE SEQUENCE</scope>
    <source>
        <strain evidence="16">VrattiLFYP33</strain>
    </source>
</reference>
<dbReference type="Pfam" id="PF22458">
    <property type="entry name" value="RsmF-B_ferredox"/>
    <property type="match status" value="1"/>
</dbReference>
<dbReference type="GO" id="GO:0005737">
    <property type="term" value="C:cytoplasm"/>
    <property type="evidence" value="ECO:0007669"/>
    <property type="project" value="UniProtKB-SubCell"/>
</dbReference>
<accession>A0A6N3D0T7</accession>
<sequence>MDKGTAQVNIRRLAVQALLQINRDGAYANIVLQQMLGDNKLSDVDRRFFTELVYGVVRRRNYLDAIIMALAKRPLRKLSSIVVEILRLGLYQLIYMDKVPDSAAVNESVKMAKKMARGLDGFVNGVLRNFIRNRDSYSIDELAKNDIERMAFIYNQPTWLLEHWLKTYGEEETIGLCTWFNERPKLTARINTLKGSVADGMAAFEKAGWQAEPTGKLPEAVHITRHTGSLESAPLVKDGLITFTDEASMAVAYVVDPQPGEKVLDCCAAPGGKTMHLAARMANQGHITADDIHEHKLGLMETNAKRLGVTIADFNLQDATQMPETWYNQFDRVLVDAPCSGLGILQRKLDMRWHKTPESLTELPKLQKQIIAEAAKTVKPGGVLVYSTCTINKGENEAVVENFLKTHTDFTLEDASSFLPFEAEGPMVTLWPHRDEMDGFFIARLRKAL</sequence>
<dbReference type="PANTHER" id="PTHR22807">
    <property type="entry name" value="NOP2 YEAST -RELATED NOL1/NOP2/FMU SUN DOMAIN-CONTAINING"/>
    <property type="match status" value="1"/>
</dbReference>
<evidence type="ECO:0000256" key="6">
    <source>
        <dbReference type="ARBA" id="ARBA00022552"/>
    </source>
</evidence>
<evidence type="ECO:0000259" key="15">
    <source>
        <dbReference type="PROSITE" id="PS51686"/>
    </source>
</evidence>
<dbReference type="RefSeq" id="WP_021841797.1">
    <property type="nucleotide sequence ID" value="NZ_CACRUX010000054.1"/>
</dbReference>
<evidence type="ECO:0000256" key="11">
    <source>
        <dbReference type="ARBA" id="ARBA00030399"/>
    </source>
</evidence>
<protein>
    <recommendedName>
        <fullName evidence="4">16S rRNA (cytosine(967)-C(5))-methyltransferase</fullName>
        <ecNumber evidence="4">2.1.1.176</ecNumber>
    </recommendedName>
    <alternativeName>
        <fullName evidence="11">16S rRNA m5C967 methyltransferase</fullName>
    </alternativeName>
    <alternativeName>
        <fullName evidence="12">rRNA (cytosine-C(5)-)-methyltransferase RsmB</fullName>
    </alternativeName>
</protein>
<comment type="function">
    <text evidence="1">Specifically methylates the cytosine at position 967 (m5C967) of 16S rRNA.</text>
</comment>
<dbReference type="SUPFAM" id="SSF48013">
    <property type="entry name" value="NusB-like"/>
    <property type="match status" value="1"/>
</dbReference>
<dbReference type="Gene3D" id="3.40.50.150">
    <property type="entry name" value="Vaccinia Virus protein VP39"/>
    <property type="match status" value="1"/>
</dbReference>
<dbReference type="Gene3D" id="3.30.70.1170">
    <property type="entry name" value="Sun protein, domain 3"/>
    <property type="match status" value="1"/>
</dbReference>
<comment type="similarity">
    <text evidence="3 14">Belongs to the class I-like SAM-binding methyltransferase superfamily. RsmB/NOP family.</text>
</comment>
<dbReference type="SUPFAM" id="SSF53335">
    <property type="entry name" value="S-adenosyl-L-methionine-dependent methyltransferases"/>
    <property type="match status" value="1"/>
</dbReference>
<dbReference type="GO" id="GO:0008649">
    <property type="term" value="F:rRNA methyltransferase activity"/>
    <property type="evidence" value="ECO:0007669"/>
    <property type="project" value="InterPro"/>
</dbReference>
<feature type="binding site" evidence="14">
    <location>
        <position position="318"/>
    </location>
    <ligand>
        <name>S-adenosyl-L-methionine</name>
        <dbReference type="ChEBI" id="CHEBI:59789"/>
    </ligand>
</feature>
<keyword evidence="7 14" id="KW-0489">Methyltransferase</keyword>
<dbReference type="InterPro" id="IPR001678">
    <property type="entry name" value="MeTrfase_RsmB-F_NOP2_dom"/>
</dbReference>
<evidence type="ECO:0000256" key="8">
    <source>
        <dbReference type="ARBA" id="ARBA00022679"/>
    </source>
</evidence>
<dbReference type="InterPro" id="IPR029063">
    <property type="entry name" value="SAM-dependent_MTases_sf"/>
</dbReference>
<evidence type="ECO:0000256" key="9">
    <source>
        <dbReference type="ARBA" id="ARBA00022691"/>
    </source>
</evidence>
<dbReference type="InterPro" id="IPR054728">
    <property type="entry name" value="RsmB-like_ferredoxin"/>
</dbReference>
<comment type="catalytic activity">
    <reaction evidence="13">
        <text>cytidine(967) in 16S rRNA + S-adenosyl-L-methionine = 5-methylcytidine(967) in 16S rRNA + S-adenosyl-L-homocysteine + H(+)</text>
        <dbReference type="Rhea" id="RHEA:42748"/>
        <dbReference type="Rhea" id="RHEA-COMP:10219"/>
        <dbReference type="Rhea" id="RHEA-COMP:10220"/>
        <dbReference type="ChEBI" id="CHEBI:15378"/>
        <dbReference type="ChEBI" id="CHEBI:57856"/>
        <dbReference type="ChEBI" id="CHEBI:59789"/>
        <dbReference type="ChEBI" id="CHEBI:74483"/>
        <dbReference type="ChEBI" id="CHEBI:82748"/>
        <dbReference type="EC" id="2.1.1.176"/>
    </reaction>
</comment>
<feature type="domain" description="SAM-dependent MTase RsmB/NOP-type" evidence="15">
    <location>
        <begin position="176"/>
        <end position="448"/>
    </location>
</feature>
<keyword evidence="8 14" id="KW-0808">Transferase</keyword>
<keyword evidence="9 14" id="KW-0949">S-adenosyl-L-methionine</keyword>
<feature type="binding site" evidence="14">
    <location>
        <position position="336"/>
    </location>
    <ligand>
        <name>S-adenosyl-L-methionine</name>
        <dbReference type="ChEBI" id="CHEBI:59789"/>
    </ligand>
</feature>
<dbReference type="PANTHER" id="PTHR22807:SF53">
    <property type="entry name" value="RIBOSOMAL RNA SMALL SUBUNIT METHYLTRANSFERASE B-RELATED"/>
    <property type="match status" value="1"/>
</dbReference>
<dbReference type="EC" id="2.1.1.176" evidence="4"/>
<dbReference type="FunFam" id="3.40.50.150:FF:000257">
    <property type="entry name" value="16S rRNA methyltransferase"/>
    <property type="match status" value="1"/>
</dbReference>
<dbReference type="InterPro" id="IPR049560">
    <property type="entry name" value="MeTrfase_RsmB-F_NOP2_cat"/>
</dbReference>
<dbReference type="InterPro" id="IPR018314">
    <property type="entry name" value="RsmB/NOL1/NOP2-like_CS"/>
</dbReference>
<evidence type="ECO:0000256" key="4">
    <source>
        <dbReference type="ARBA" id="ARBA00012140"/>
    </source>
</evidence>
<dbReference type="InterPro" id="IPR035926">
    <property type="entry name" value="NusB-like_sf"/>
</dbReference>
<dbReference type="GO" id="GO:0006355">
    <property type="term" value="P:regulation of DNA-templated transcription"/>
    <property type="evidence" value="ECO:0007669"/>
    <property type="project" value="InterPro"/>
</dbReference>
<evidence type="ECO:0000256" key="12">
    <source>
        <dbReference type="ARBA" id="ARBA00031088"/>
    </source>
</evidence>
<proteinExistence type="inferred from homology"/>
<dbReference type="AlphaFoldDB" id="A0A6N3D0T7"/>
<dbReference type="PROSITE" id="PS01153">
    <property type="entry name" value="NOL1_NOP2_SUN"/>
    <property type="match status" value="1"/>
</dbReference>
<evidence type="ECO:0000256" key="13">
    <source>
        <dbReference type="ARBA" id="ARBA00047283"/>
    </source>
</evidence>
<dbReference type="Pfam" id="PF01189">
    <property type="entry name" value="Methyltr_RsmB-F"/>
    <property type="match status" value="1"/>
</dbReference>
<feature type="binding site" evidence="14">
    <location>
        <begin position="267"/>
        <end position="273"/>
    </location>
    <ligand>
        <name>S-adenosyl-L-methionine</name>
        <dbReference type="ChEBI" id="CHEBI:59789"/>
    </ligand>
</feature>
<evidence type="ECO:0000256" key="5">
    <source>
        <dbReference type="ARBA" id="ARBA00022490"/>
    </source>
</evidence>
<keyword evidence="5" id="KW-0963">Cytoplasm</keyword>
<dbReference type="Gene3D" id="1.10.940.10">
    <property type="entry name" value="NusB-like"/>
    <property type="match status" value="1"/>
</dbReference>
<dbReference type="PROSITE" id="PS51686">
    <property type="entry name" value="SAM_MT_RSMB_NOP"/>
    <property type="match status" value="1"/>
</dbReference>
<evidence type="ECO:0000256" key="3">
    <source>
        <dbReference type="ARBA" id="ARBA00007494"/>
    </source>
</evidence>